<reference evidence="2 3" key="1">
    <citation type="submission" date="2021-01" db="EMBL/GenBank/DDBJ databases">
        <title>Genome Sequencing of Type Strains.</title>
        <authorList>
            <person name="Lemaire J.F."/>
            <person name="Inderbitzin P."/>
            <person name="Collins S.B."/>
            <person name="Wespe N."/>
            <person name="Knight-Connoni V."/>
        </authorList>
    </citation>
    <scope>NUCLEOTIDE SEQUENCE [LARGE SCALE GENOMIC DNA]</scope>
    <source>
        <strain evidence="2 3">DSM 14730</strain>
    </source>
</reference>
<name>A0ABS2ZAC9_9BACL</name>
<dbReference type="PROSITE" id="PS51186">
    <property type="entry name" value="GNAT"/>
    <property type="match status" value="1"/>
</dbReference>
<gene>
    <name evidence="2" type="ORF">JYA64_07610</name>
</gene>
<evidence type="ECO:0000259" key="1">
    <source>
        <dbReference type="PROSITE" id="PS51186"/>
    </source>
</evidence>
<feature type="domain" description="N-acetyltransferase" evidence="1">
    <location>
        <begin position="3"/>
        <end position="180"/>
    </location>
</feature>
<dbReference type="SUPFAM" id="SSF55729">
    <property type="entry name" value="Acyl-CoA N-acyltransferases (Nat)"/>
    <property type="match status" value="1"/>
</dbReference>
<proteinExistence type="predicted"/>
<evidence type="ECO:0000313" key="3">
    <source>
        <dbReference type="Proteomes" id="UP001319060"/>
    </source>
</evidence>
<organism evidence="2 3">
    <name type="scientific">Fictibacillus barbaricus</name>
    <dbReference type="NCBI Taxonomy" id="182136"/>
    <lineage>
        <taxon>Bacteria</taxon>
        <taxon>Bacillati</taxon>
        <taxon>Bacillota</taxon>
        <taxon>Bacilli</taxon>
        <taxon>Bacillales</taxon>
        <taxon>Fictibacillaceae</taxon>
        <taxon>Fictibacillus</taxon>
    </lineage>
</organism>
<protein>
    <submittedName>
        <fullName evidence="2">GNAT family N-acetyltransferase</fullName>
    </submittedName>
</protein>
<keyword evidence="3" id="KW-1185">Reference proteome</keyword>
<dbReference type="EMBL" id="JAFHKS010000042">
    <property type="protein sequence ID" value="MBN3545155.1"/>
    <property type="molecule type" value="Genomic_DNA"/>
</dbReference>
<dbReference type="Gene3D" id="3.40.630.30">
    <property type="match status" value="1"/>
</dbReference>
<dbReference type="Pfam" id="PF00583">
    <property type="entry name" value="Acetyltransf_1"/>
    <property type="match status" value="1"/>
</dbReference>
<accession>A0ABS2ZAC9</accession>
<dbReference type="RefSeq" id="WP_188403217.1">
    <property type="nucleotide sequence ID" value="NZ_BMCE01000002.1"/>
</dbReference>
<sequence length="231" mass="27611">MTITWHEITYDDAERLNDAFTLYHQSFPMEVRETENIFIQSLEYAEKHRPNNYRFLVGYLDEELVSLSTAHYLADVNTGFIVYLVTNSMVRSRGLGRETLRKMEEFLNQDAVTAGHKSLKAIVLETEILETLHTEEEKEDSIKRTRFFLKNEFRKYEDVNYLQPPIHQDGVDVPLHLFIKNLSEQELKKDEVTRIVRAMYIEKYYMSNRIEKHVLNRSYRKMNIEENDLFE</sequence>
<dbReference type="InterPro" id="IPR000182">
    <property type="entry name" value="GNAT_dom"/>
</dbReference>
<dbReference type="InterPro" id="IPR016181">
    <property type="entry name" value="Acyl_CoA_acyltransferase"/>
</dbReference>
<dbReference type="Proteomes" id="UP001319060">
    <property type="component" value="Unassembled WGS sequence"/>
</dbReference>
<evidence type="ECO:0000313" key="2">
    <source>
        <dbReference type="EMBL" id="MBN3545155.1"/>
    </source>
</evidence>
<comment type="caution">
    <text evidence="2">The sequence shown here is derived from an EMBL/GenBank/DDBJ whole genome shotgun (WGS) entry which is preliminary data.</text>
</comment>